<feature type="binding site" evidence="6">
    <location>
        <position position="83"/>
    </location>
    <ligand>
        <name>Zn(2+)</name>
        <dbReference type="ChEBI" id="CHEBI:29105"/>
    </ligand>
</feature>
<dbReference type="EC" id="3.5.4.16" evidence="6"/>
<feature type="domain" description="GTP cyclohydrolase I" evidence="7">
    <location>
        <begin position="11"/>
        <end position="189"/>
    </location>
</feature>
<dbReference type="FunFam" id="1.10.286.10:FF:000001">
    <property type="entry name" value="GTP cyclohydrolase 1"/>
    <property type="match status" value="1"/>
</dbReference>
<sequence length="217" mass="22028">MATDFDRPRLEAAVLEILKAIGDDPSRAGLADTPRRVADAYEEFFAGLRVDVPALLGGSVVAASEGELGELVIVRDIEFRSVCEHHLLPFLGVAHVAYVPGTQIVGLGKIPGLVDALASRPQLQERLGEEIADALSSGVGAAGVLVVLDAVHGCVTSRGARQTHSSTVTIASRGVLADAAGRAEAIALIGSGQTPSTYASAVATADVAGAVAGAGRS</sequence>
<dbReference type="Proteomes" id="UP000280008">
    <property type="component" value="Unassembled WGS sequence"/>
</dbReference>
<evidence type="ECO:0000256" key="4">
    <source>
        <dbReference type="ARBA" id="ARBA00022563"/>
    </source>
</evidence>
<dbReference type="Gene3D" id="1.10.286.10">
    <property type="match status" value="1"/>
</dbReference>
<dbReference type="PANTHER" id="PTHR11109">
    <property type="entry name" value="GTP CYCLOHYDROLASE I"/>
    <property type="match status" value="1"/>
</dbReference>
<dbReference type="HAMAP" id="MF_00223">
    <property type="entry name" value="FolE"/>
    <property type="match status" value="1"/>
</dbReference>
<dbReference type="GO" id="GO:0046654">
    <property type="term" value="P:tetrahydrofolate biosynthetic process"/>
    <property type="evidence" value="ECO:0007669"/>
    <property type="project" value="UniProtKB-UniRule"/>
</dbReference>
<dbReference type="Pfam" id="PF01227">
    <property type="entry name" value="GTP_cyclohydroI"/>
    <property type="match status" value="1"/>
</dbReference>
<dbReference type="Gene3D" id="3.30.1130.10">
    <property type="match status" value="1"/>
</dbReference>
<comment type="pathway">
    <text evidence="2 6">Cofactor biosynthesis; 7,8-dihydroneopterin triphosphate biosynthesis; 7,8-dihydroneopterin triphosphate from GTP: step 1/1.</text>
</comment>
<protein>
    <recommendedName>
        <fullName evidence="6">GTP cyclohydrolase 1</fullName>
        <ecNumber evidence="6">3.5.4.16</ecNumber>
    </recommendedName>
    <alternativeName>
        <fullName evidence="6">GTP cyclohydrolase I</fullName>
        <shortName evidence="6">GTP-CH-I</shortName>
    </alternativeName>
</protein>
<dbReference type="FunFam" id="3.30.1130.10:FF:000001">
    <property type="entry name" value="GTP cyclohydrolase 1"/>
    <property type="match status" value="1"/>
</dbReference>
<keyword evidence="5 6" id="KW-0378">Hydrolase</keyword>
<dbReference type="GO" id="GO:0005737">
    <property type="term" value="C:cytoplasm"/>
    <property type="evidence" value="ECO:0007669"/>
    <property type="project" value="TreeGrafter"/>
</dbReference>
<evidence type="ECO:0000256" key="1">
    <source>
        <dbReference type="ARBA" id="ARBA00001052"/>
    </source>
</evidence>
<comment type="catalytic activity">
    <reaction evidence="1 6">
        <text>GTP + H2O = 7,8-dihydroneopterin 3'-triphosphate + formate + H(+)</text>
        <dbReference type="Rhea" id="RHEA:17473"/>
        <dbReference type="ChEBI" id="CHEBI:15377"/>
        <dbReference type="ChEBI" id="CHEBI:15378"/>
        <dbReference type="ChEBI" id="CHEBI:15740"/>
        <dbReference type="ChEBI" id="CHEBI:37565"/>
        <dbReference type="ChEBI" id="CHEBI:58462"/>
        <dbReference type="EC" id="3.5.4.16"/>
    </reaction>
</comment>
<keyword evidence="6" id="KW-0342">GTP-binding</keyword>
<dbReference type="PROSITE" id="PS00859">
    <property type="entry name" value="GTP_CYCLOHYDROL_1_1"/>
    <property type="match status" value="1"/>
</dbReference>
<keyword evidence="6" id="KW-0547">Nucleotide-binding</keyword>
<name>A0A495IJN3_9MICO</name>
<dbReference type="PANTHER" id="PTHR11109:SF7">
    <property type="entry name" value="GTP CYCLOHYDROLASE 1"/>
    <property type="match status" value="1"/>
</dbReference>
<keyword evidence="9" id="KW-1185">Reference proteome</keyword>
<reference evidence="8 9" key="1">
    <citation type="submission" date="2018-10" db="EMBL/GenBank/DDBJ databases">
        <title>Sequencing the genomes of 1000 actinobacteria strains.</title>
        <authorList>
            <person name="Klenk H.-P."/>
        </authorList>
    </citation>
    <scope>NUCLEOTIDE SEQUENCE [LARGE SCALE GENOMIC DNA]</scope>
    <source>
        <strain evidence="8 9">DSM 17894</strain>
    </source>
</reference>
<dbReference type="EMBL" id="RBKS01000001">
    <property type="protein sequence ID" value="RKR76232.1"/>
    <property type="molecule type" value="Genomic_DNA"/>
</dbReference>
<dbReference type="GO" id="GO:0008270">
    <property type="term" value="F:zinc ion binding"/>
    <property type="evidence" value="ECO:0007669"/>
    <property type="project" value="UniProtKB-UniRule"/>
</dbReference>
<evidence type="ECO:0000259" key="7">
    <source>
        <dbReference type="Pfam" id="PF01227"/>
    </source>
</evidence>
<dbReference type="GO" id="GO:0006730">
    <property type="term" value="P:one-carbon metabolic process"/>
    <property type="evidence" value="ECO:0007669"/>
    <property type="project" value="UniProtKB-UniRule"/>
</dbReference>
<accession>A0A495IJN3</accession>
<dbReference type="OrthoDB" id="9801207at2"/>
<dbReference type="GO" id="GO:0006729">
    <property type="term" value="P:tetrahydrobiopterin biosynthetic process"/>
    <property type="evidence" value="ECO:0007669"/>
    <property type="project" value="TreeGrafter"/>
</dbReference>
<feature type="binding site" evidence="6">
    <location>
        <position position="86"/>
    </location>
    <ligand>
        <name>Zn(2+)</name>
        <dbReference type="ChEBI" id="CHEBI:29105"/>
    </ligand>
</feature>
<dbReference type="NCBIfam" id="NF006825">
    <property type="entry name" value="PRK09347.1-2"/>
    <property type="match status" value="1"/>
</dbReference>
<gene>
    <name evidence="6" type="primary">folE</name>
    <name evidence="8" type="ORF">C8E83_3397</name>
</gene>
<dbReference type="InterPro" id="IPR043134">
    <property type="entry name" value="GTP-CH-I_N"/>
</dbReference>
<dbReference type="AlphaFoldDB" id="A0A495IJN3"/>
<dbReference type="RefSeq" id="WP_121371231.1">
    <property type="nucleotide sequence ID" value="NZ_RBKS01000001.1"/>
</dbReference>
<dbReference type="InterPro" id="IPR020602">
    <property type="entry name" value="GTP_CycHdrlase_I_dom"/>
</dbReference>
<evidence type="ECO:0000256" key="3">
    <source>
        <dbReference type="ARBA" id="ARBA00008085"/>
    </source>
</evidence>
<dbReference type="NCBIfam" id="NF006826">
    <property type="entry name" value="PRK09347.1-3"/>
    <property type="match status" value="1"/>
</dbReference>
<comment type="similarity">
    <text evidence="3 6">Belongs to the GTP cyclohydrolase I family.</text>
</comment>
<evidence type="ECO:0000313" key="9">
    <source>
        <dbReference type="Proteomes" id="UP000280008"/>
    </source>
</evidence>
<dbReference type="GO" id="GO:0003934">
    <property type="term" value="F:GTP cyclohydrolase I activity"/>
    <property type="evidence" value="ECO:0007669"/>
    <property type="project" value="UniProtKB-UniRule"/>
</dbReference>
<dbReference type="SUPFAM" id="SSF55620">
    <property type="entry name" value="Tetrahydrobiopterin biosynthesis enzymes-like"/>
    <property type="match status" value="1"/>
</dbReference>
<keyword evidence="6" id="KW-0479">Metal-binding</keyword>
<dbReference type="GO" id="GO:0005525">
    <property type="term" value="F:GTP binding"/>
    <property type="evidence" value="ECO:0007669"/>
    <property type="project" value="UniProtKB-KW"/>
</dbReference>
<evidence type="ECO:0000256" key="5">
    <source>
        <dbReference type="ARBA" id="ARBA00022801"/>
    </source>
</evidence>
<dbReference type="InterPro" id="IPR043133">
    <property type="entry name" value="GTP-CH-I_C/QueF"/>
</dbReference>
<comment type="caution">
    <text evidence="8">The sequence shown here is derived from an EMBL/GenBank/DDBJ whole genome shotgun (WGS) entry which is preliminary data.</text>
</comment>
<keyword evidence="6" id="KW-0862">Zinc</keyword>
<dbReference type="InterPro" id="IPR001474">
    <property type="entry name" value="GTP_CycHdrlase_I"/>
</dbReference>
<evidence type="ECO:0000313" key="8">
    <source>
        <dbReference type="EMBL" id="RKR76232.1"/>
    </source>
</evidence>
<feature type="binding site" evidence="6">
    <location>
        <position position="154"/>
    </location>
    <ligand>
        <name>Zn(2+)</name>
        <dbReference type="ChEBI" id="CHEBI:29105"/>
    </ligand>
</feature>
<dbReference type="UniPathway" id="UPA00848">
    <property type="reaction ID" value="UER00151"/>
</dbReference>
<organism evidence="8 9">
    <name type="scientific">Frondihabitans australicus</name>
    <dbReference type="NCBI Taxonomy" id="386892"/>
    <lineage>
        <taxon>Bacteria</taxon>
        <taxon>Bacillati</taxon>
        <taxon>Actinomycetota</taxon>
        <taxon>Actinomycetes</taxon>
        <taxon>Micrococcales</taxon>
        <taxon>Microbacteriaceae</taxon>
        <taxon>Frondihabitans</taxon>
    </lineage>
</organism>
<proteinExistence type="inferred from homology"/>
<comment type="subunit">
    <text evidence="6">Homopolymer.</text>
</comment>
<evidence type="ECO:0000256" key="2">
    <source>
        <dbReference type="ARBA" id="ARBA00005080"/>
    </source>
</evidence>
<dbReference type="InterPro" id="IPR018234">
    <property type="entry name" value="GTP_CycHdrlase_I_CS"/>
</dbReference>
<evidence type="ECO:0000256" key="6">
    <source>
        <dbReference type="HAMAP-Rule" id="MF_00223"/>
    </source>
</evidence>
<keyword evidence="4 6" id="KW-0554">One-carbon metabolism</keyword>